<dbReference type="PROSITE" id="PS51471">
    <property type="entry name" value="FE2OG_OXY"/>
    <property type="match status" value="1"/>
</dbReference>
<name>A0ABW6ZW81_9HYPH</name>
<dbReference type="GO" id="GO:0051213">
    <property type="term" value="F:dioxygenase activity"/>
    <property type="evidence" value="ECO:0007669"/>
    <property type="project" value="UniProtKB-KW"/>
</dbReference>
<evidence type="ECO:0000256" key="2">
    <source>
        <dbReference type="ARBA" id="ARBA00022723"/>
    </source>
</evidence>
<sequence>MTATPASTPTQMPAHLPAHLEVAPGALWFRDALDREAQAALLADIRAVLDEAPLFTPAMPRTGKPFSVRMSNCGPLGWASDAAGYRYQPFHPETRAPWPAMPPALTELWTTYAAFPAPPEACLINYYGPDARMSLHQDRDEADFTAPVLSLSLGDTALFRIGGETRGGATRSIRLASGDIFLLSGPSRLAFHGIDRILPGTSTLLPEGGRFNLTLRRVNPAT</sequence>
<evidence type="ECO:0000256" key="3">
    <source>
        <dbReference type="ARBA" id="ARBA00022964"/>
    </source>
</evidence>
<keyword evidence="3 7" id="KW-0223">Dioxygenase</keyword>
<dbReference type="Pfam" id="PF13532">
    <property type="entry name" value="2OG-FeII_Oxy_2"/>
    <property type="match status" value="1"/>
</dbReference>
<dbReference type="InterPro" id="IPR027450">
    <property type="entry name" value="AlkB-like"/>
</dbReference>
<protein>
    <submittedName>
        <fullName evidence="7">Alpha-ketoglutarate-dependent dioxygenase AlkB</fullName>
    </submittedName>
</protein>
<proteinExistence type="predicted"/>
<evidence type="ECO:0000259" key="6">
    <source>
        <dbReference type="PROSITE" id="PS51471"/>
    </source>
</evidence>
<accession>A0ABW6ZW81</accession>
<dbReference type="InterPro" id="IPR037151">
    <property type="entry name" value="AlkB-like_sf"/>
</dbReference>
<keyword evidence="2" id="KW-0479">Metal-binding</keyword>
<evidence type="ECO:0000313" key="7">
    <source>
        <dbReference type="EMBL" id="MFG1372863.1"/>
    </source>
</evidence>
<comment type="caution">
    <text evidence="7">The sequence shown here is derived from an EMBL/GenBank/DDBJ whole genome shotgun (WGS) entry which is preliminary data.</text>
</comment>
<evidence type="ECO:0000256" key="4">
    <source>
        <dbReference type="ARBA" id="ARBA00023002"/>
    </source>
</evidence>
<dbReference type="Gene3D" id="2.60.120.590">
    <property type="entry name" value="Alpha-ketoglutarate-dependent dioxygenase AlkB-like"/>
    <property type="match status" value="1"/>
</dbReference>
<comment type="cofactor">
    <cofactor evidence="1">
        <name>Fe(2+)</name>
        <dbReference type="ChEBI" id="CHEBI:29033"/>
    </cofactor>
</comment>
<keyword evidence="5" id="KW-0408">Iron</keyword>
<evidence type="ECO:0000256" key="5">
    <source>
        <dbReference type="ARBA" id="ARBA00023004"/>
    </source>
</evidence>
<keyword evidence="8" id="KW-1185">Reference proteome</keyword>
<dbReference type="InterPro" id="IPR004574">
    <property type="entry name" value="Alkb"/>
</dbReference>
<organism evidence="7 8">
    <name type="scientific">Xanthobacter oligotrophicus</name>
    <dbReference type="NCBI Taxonomy" id="2607286"/>
    <lineage>
        <taxon>Bacteria</taxon>
        <taxon>Pseudomonadati</taxon>
        <taxon>Pseudomonadota</taxon>
        <taxon>Alphaproteobacteria</taxon>
        <taxon>Hyphomicrobiales</taxon>
        <taxon>Xanthobacteraceae</taxon>
        <taxon>Xanthobacter</taxon>
    </lineage>
</organism>
<gene>
    <name evidence="7" type="ORF">V5F32_11875</name>
</gene>
<feature type="domain" description="Fe2OG dioxygenase" evidence="6">
    <location>
        <begin position="118"/>
        <end position="219"/>
    </location>
</feature>
<dbReference type="EMBL" id="JBAFVH010000006">
    <property type="protein sequence ID" value="MFG1372863.1"/>
    <property type="molecule type" value="Genomic_DNA"/>
</dbReference>
<dbReference type="PANTHER" id="PTHR16557">
    <property type="entry name" value="ALKYLATED DNA REPAIR PROTEIN ALKB-RELATED"/>
    <property type="match status" value="1"/>
</dbReference>
<keyword evidence="4" id="KW-0560">Oxidoreductase</keyword>
<reference evidence="7 8" key="1">
    <citation type="submission" date="2024-02" db="EMBL/GenBank/DDBJ databases">
        <title>Expansion and revision of Xanthobacter and proposal of Roseixanthobacter gen. nov.</title>
        <authorList>
            <person name="Soltysiak M.P.M."/>
            <person name="Jalihal A."/>
            <person name="Ory A."/>
            <person name="Chrisophersen C."/>
            <person name="Lee A.D."/>
            <person name="Boulton J."/>
            <person name="Springer M."/>
        </authorList>
    </citation>
    <scope>NUCLEOTIDE SEQUENCE [LARGE SCALE GENOMIC DNA]</scope>
    <source>
        <strain evidence="7 8">23A</strain>
    </source>
</reference>
<dbReference type="PANTHER" id="PTHR16557:SF2">
    <property type="entry name" value="NUCLEIC ACID DIOXYGENASE ALKBH1"/>
    <property type="match status" value="1"/>
</dbReference>
<evidence type="ECO:0000313" key="8">
    <source>
        <dbReference type="Proteomes" id="UP001604002"/>
    </source>
</evidence>
<dbReference type="RefSeq" id="WP_393992710.1">
    <property type="nucleotide sequence ID" value="NZ_JBAFVH010000006.1"/>
</dbReference>
<dbReference type="SUPFAM" id="SSF51197">
    <property type="entry name" value="Clavaminate synthase-like"/>
    <property type="match status" value="1"/>
</dbReference>
<dbReference type="Proteomes" id="UP001604002">
    <property type="component" value="Unassembled WGS sequence"/>
</dbReference>
<dbReference type="InterPro" id="IPR005123">
    <property type="entry name" value="Oxoglu/Fe-dep_dioxygenase_dom"/>
</dbReference>
<evidence type="ECO:0000256" key="1">
    <source>
        <dbReference type="ARBA" id="ARBA00001954"/>
    </source>
</evidence>